<dbReference type="Proteomes" id="UP001054837">
    <property type="component" value="Unassembled WGS sequence"/>
</dbReference>
<dbReference type="AlphaFoldDB" id="A0AAV4S0D0"/>
<accession>A0AAV4S0D0</accession>
<evidence type="ECO:0000313" key="3">
    <source>
        <dbReference type="Proteomes" id="UP001054837"/>
    </source>
</evidence>
<evidence type="ECO:0000313" key="2">
    <source>
        <dbReference type="EMBL" id="GIY26626.1"/>
    </source>
</evidence>
<organism evidence="2 3">
    <name type="scientific">Caerostris darwini</name>
    <dbReference type="NCBI Taxonomy" id="1538125"/>
    <lineage>
        <taxon>Eukaryota</taxon>
        <taxon>Metazoa</taxon>
        <taxon>Ecdysozoa</taxon>
        <taxon>Arthropoda</taxon>
        <taxon>Chelicerata</taxon>
        <taxon>Arachnida</taxon>
        <taxon>Araneae</taxon>
        <taxon>Araneomorphae</taxon>
        <taxon>Entelegynae</taxon>
        <taxon>Araneoidea</taxon>
        <taxon>Araneidae</taxon>
        <taxon>Caerostris</taxon>
    </lineage>
</organism>
<gene>
    <name evidence="2" type="ORF">CDAR_593611</name>
</gene>
<sequence length="94" mass="10805">MRMKDFYDVTKSSDTHFSAPGPKDSTPPLIKHQNCIDIPREAHTKISGRPPLKRSLFTTFPRIPIKFGKIPNSFLGPWPLSHPSKRYDANERFL</sequence>
<protein>
    <submittedName>
        <fullName evidence="2">Uncharacterized protein</fullName>
    </submittedName>
</protein>
<feature type="region of interest" description="Disordered" evidence="1">
    <location>
        <begin position="1"/>
        <end position="30"/>
    </location>
</feature>
<reference evidence="2 3" key="1">
    <citation type="submission" date="2021-06" db="EMBL/GenBank/DDBJ databases">
        <title>Caerostris darwini draft genome.</title>
        <authorList>
            <person name="Kono N."/>
            <person name="Arakawa K."/>
        </authorList>
    </citation>
    <scope>NUCLEOTIDE SEQUENCE [LARGE SCALE GENOMIC DNA]</scope>
</reference>
<evidence type="ECO:0000256" key="1">
    <source>
        <dbReference type="SAM" id="MobiDB-lite"/>
    </source>
</evidence>
<dbReference type="EMBL" id="BPLQ01006959">
    <property type="protein sequence ID" value="GIY26626.1"/>
    <property type="molecule type" value="Genomic_DNA"/>
</dbReference>
<comment type="caution">
    <text evidence="2">The sequence shown here is derived from an EMBL/GenBank/DDBJ whole genome shotgun (WGS) entry which is preliminary data.</text>
</comment>
<proteinExistence type="predicted"/>
<name>A0AAV4S0D0_9ARAC</name>
<feature type="compositionally biased region" description="Basic and acidic residues" evidence="1">
    <location>
        <begin position="1"/>
        <end position="14"/>
    </location>
</feature>
<keyword evidence="3" id="KW-1185">Reference proteome</keyword>